<gene>
    <name evidence="1" type="ORF">Amac_037260</name>
</gene>
<sequence length="103" mass="11125">MEVEAAELGLRERFAPCPGEVRPPQLGALRADEHQALIPLPRVRVQVHAQVGQKEFGDGDDALAGPLPLRGGSFAVGRWQTGWTGIDVRSARGSLSKIIVVQY</sequence>
<dbReference type="AlphaFoldDB" id="A0A5M3WPL8"/>
<dbReference type="Proteomes" id="UP000331127">
    <property type="component" value="Unassembled WGS sequence"/>
</dbReference>
<accession>A0A5M3WPL8</accession>
<keyword evidence="2" id="KW-1185">Reference proteome</keyword>
<evidence type="ECO:0000313" key="2">
    <source>
        <dbReference type="Proteomes" id="UP000331127"/>
    </source>
</evidence>
<proteinExistence type="predicted"/>
<organism evidence="1 2">
    <name type="scientific">Acrocarpospora macrocephala</name>
    <dbReference type="NCBI Taxonomy" id="150177"/>
    <lineage>
        <taxon>Bacteria</taxon>
        <taxon>Bacillati</taxon>
        <taxon>Actinomycetota</taxon>
        <taxon>Actinomycetes</taxon>
        <taxon>Streptosporangiales</taxon>
        <taxon>Streptosporangiaceae</taxon>
        <taxon>Acrocarpospora</taxon>
    </lineage>
</organism>
<dbReference type="EMBL" id="BLAE01000019">
    <property type="protein sequence ID" value="GES10129.1"/>
    <property type="molecule type" value="Genomic_DNA"/>
</dbReference>
<reference evidence="1 2" key="1">
    <citation type="submission" date="2019-10" db="EMBL/GenBank/DDBJ databases">
        <title>Whole genome shotgun sequence of Acrocarpospora macrocephala NBRC 16266.</title>
        <authorList>
            <person name="Ichikawa N."/>
            <person name="Kimura A."/>
            <person name="Kitahashi Y."/>
            <person name="Komaki H."/>
            <person name="Oguchi A."/>
        </authorList>
    </citation>
    <scope>NUCLEOTIDE SEQUENCE [LARGE SCALE GENOMIC DNA]</scope>
    <source>
        <strain evidence="1 2">NBRC 16266</strain>
    </source>
</reference>
<name>A0A5M3WPL8_9ACTN</name>
<evidence type="ECO:0000313" key="1">
    <source>
        <dbReference type="EMBL" id="GES10129.1"/>
    </source>
</evidence>
<comment type="caution">
    <text evidence="1">The sequence shown here is derived from an EMBL/GenBank/DDBJ whole genome shotgun (WGS) entry which is preliminary data.</text>
</comment>
<protein>
    <submittedName>
        <fullName evidence="1">Uncharacterized protein</fullName>
    </submittedName>
</protein>